<evidence type="ECO:0000256" key="1">
    <source>
        <dbReference type="SAM" id="MobiDB-lite"/>
    </source>
</evidence>
<comment type="caution">
    <text evidence="3">The sequence shown here is derived from an EMBL/GenBank/DDBJ whole genome shotgun (WGS) entry which is preliminary data.</text>
</comment>
<evidence type="ECO:0000313" key="3">
    <source>
        <dbReference type="EMBL" id="KAF4672466.1"/>
    </source>
</evidence>
<feature type="chain" id="PRO_5029615826" evidence="2">
    <location>
        <begin position="37"/>
        <end position="209"/>
    </location>
</feature>
<accession>A0A7J6MLY2</accession>
<feature type="compositionally biased region" description="Low complexity" evidence="1">
    <location>
        <begin position="139"/>
        <end position="176"/>
    </location>
</feature>
<keyword evidence="2" id="KW-0732">Signal</keyword>
<feature type="compositionally biased region" description="Acidic residues" evidence="1">
    <location>
        <begin position="66"/>
        <end position="97"/>
    </location>
</feature>
<protein>
    <submittedName>
        <fullName evidence="3">Uncharacterized protein</fullName>
    </submittedName>
</protein>
<gene>
    <name evidence="3" type="ORF">FOL47_000465</name>
</gene>
<evidence type="ECO:0000256" key="2">
    <source>
        <dbReference type="SAM" id="SignalP"/>
    </source>
</evidence>
<organism evidence="3 4">
    <name type="scientific">Perkinsus chesapeaki</name>
    <name type="common">Clam parasite</name>
    <name type="synonym">Perkinsus andrewsi</name>
    <dbReference type="NCBI Taxonomy" id="330153"/>
    <lineage>
        <taxon>Eukaryota</taxon>
        <taxon>Sar</taxon>
        <taxon>Alveolata</taxon>
        <taxon>Perkinsozoa</taxon>
        <taxon>Perkinsea</taxon>
        <taxon>Perkinsida</taxon>
        <taxon>Perkinsidae</taxon>
        <taxon>Perkinsus</taxon>
    </lineage>
</organism>
<feature type="compositionally biased region" description="Acidic residues" evidence="1">
    <location>
        <begin position="107"/>
        <end position="118"/>
    </location>
</feature>
<evidence type="ECO:0000313" key="4">
    <source>
        <dbReference type="Proteomes" id="UP000591131"/>
    </source>
</evidence>
<feature type="signal peptide" evidence="2">
    <location>
        <begin position="1"/>
        <end position="36"/>
    </location>
</feature>
<proteinExistence type="predicted"/>
<reference evidence="3 4" key="1">
    <citation type="submission" date="2020-04" db="EMBL/GenBank/DDBJ databases">
        <title>Perkinsus chesapeaki whole genome sequence.</title>
        <authorList>
            <person name="Bogema D.R."/>
        </authorList>
    </citation>
    <scope>NUCLEOTIDE SEQUENCE [LARGE SCALE GENOMIC DNA]</scope>
    <source>
        <strain evidence="3">ATCC PRA-425</strain>
    </source>
</reference>
<sequence length="209" mass="22067">MQTHHSRRHMGTSLLMANIIIVIAVMLLDIPSGALAIKLNNDNHVVHRLGSQLTLLPPPPPPPAVDDGEPEGTPDPEEKEDSSELGEPSEENDDDVVVEPQALPEDSPQEMADEDLGPDEPLRLSSSIDEPSEANDVPTSSTSTTTTTTRSTTIARPSTTTAKTTPKATTTTRPTTVAGKGSDKPSSATLSSNIASLVYCSALVLPLIF</sequence>
<dbReference type="Proteomes" id="UP000591131">
    <property type="component" value="Unassembled WGS sequence"/>
</dbReference>
<name>A0A7J6MLY2_PERCH</name>
<dbReference type="EMBL" id="JAAPAO010000108">
    <property type="protein sequence ID" value="KAF4672466.1"/>
    <property type="molecule type" value="Genomic_DNA"/>
</dbReference>
<keyword evidence="4" id="KW-1185">Reference proteome</keyword>
<feature type="region of interest" description="Disordered" evidence="1">
    <location>
        <begin position="52"/>
        <end position="191"/>
    </location>
</feature>
<dbReference type="AlphaFoldDB" id="A0A7J6MLY2"/>